<protein>
    <submittedName>
        <fullName evidence="2">Uncharacterized protein</fullName>
    </submittedName>
</protein>
<name>A0A6P2T395_BURL3</name>
<organism evidence="2 3">
    <name type="scientific">Burkholderia lata (strain ATCC 17760 / DSM 23089 / LMG 22485 / NCIMB 9086 / R18194 / 383)</name>
    <dbReference type="NCBI Taxonomy" id="482957"/>
    <lineage>
        <taxon>Bacteria</taxon>
        <taxon>Pseudomonadati</taxon>
        <taxon>Pseudomonadota</taxon>
        <taxon>Betaproteobacteria</taxon>
        <taxon>Burkholderiales</taxon>
        <taxon>Burkholderiaceae</taxon>
        <taxon>Burkholderia</taxon>
        <taxon>Burkholderia cepacia complex</taxon>
    </lineage>
</organism>
<sequence>MPCVRGRRVARHGARRAGRGRVAGHRRRAARASGDFPVHRAGRAGRGDGARPASREPGVPRRARRGVRAVRGGGRAGARTLPAGRGEHHRHGAGPAAAVRVRVRAVSGMGCAGCDAGLPDRPQPRRTGRRVLRGRVLARRGGRPRGGARSGNAGAAGRRDAVDIDLGGRTGRAAAADARHRGGQRAAAMRGVRPGGRGRRVRGAPAQRGCRACAARVVACVPFDDDDGRGSARAGAGRDDDAARTAHPDDLQPRRHAAGCAARDRSRVLGRARARHRAFLGGRADAGGAGRRAVGRDRPARRAGGAGARASLRAGRRGAGKLHGAHAAHDGDPARRLRPAVGEGRAADTPRRVRGRAPQAPAVAGLSVRADASLAAGTAGRPHRARAAGGAGRCIGCRTGCGRHPARRTGRNRRRAACVDAYLDGVPRP</sequence>
<feature type="region of interest" description="Disordered" evidence="1">
    <location>
        <begin position="1"/>
        <end position="96"/>
    </location>
</feature>
<reference evidence="2 3" key="1">
    <citation type="submission" date="2019-09" db="EMBL/GenBank/DDBJ databases">
        <authorList>
            <person name="Depoorter E."/>
        </authorList>
    </citation>
    <scope>NUCLEOTIDE SEQUENCE [LARGE SCALE GENOMIC DNA]</scope>
    <source>
        <strain evidence="2">R-15945</strain>
    </source>
</reference>
<proteinExistence type="predicted"/>
<evidence type="ECO:0000313" key="2">
    <source>
        <dbReference type="EMBL" id="VWC50413.1"/>
    </source>
</evidence>
<dbReference type="EMBL" id="CABVPU010000075">
    <property type="protein sequence ID" value="VWC50413.1"/>
    <property type="molecule type" value="Genomic_DNA"/>
</dbReference>
<feature type="region of interest" description="Disordered" evidence="1">
    <location>
        <begin position="226"/>
        <end position="264"/>
    </location>
</feature>
<dbReference type="Proteomes" id="UP000494174">
    <property type="component" value="Unassembled WGS sequence"/>
</dbReference>
<evidence type="ECO:0000313" key="3">
    <source>
        <dbReference type="Proteomes" id="UP000494174"/>
    </source>
</evidence>
<accession>A0A6P2T395</accession>
<dbReference type="AlphaFoldDB" id="A0A6P2T395"/>
<feature type="compositionally biased region" description="Basic and acidic residues" evidence="1">
    <location>
        <begin position="236"/>
        <end position="253"/>
    </location>
</feature>
<evidence type="ECO:0000256" key="1">
    <source>
        <dbReference type="SAM" id="MobiDB-lite"/>
    </source>
</evidence>
<gene>
    <name evidence="2" type="ORF">BLA15945_07866</name>
</gene>
<feature type="compositionally biased region" description="Basic residues" evidence="1">
    <location>
        <begin position="314"/>
        <end position="326"/>
    </location>
</feature>
<feature type="region of interest" description="Disordered" evidence="1">
    <location>
        <begin position="283"/>
        <end position="365"/>
    </location>
</feature>
<feature type="compositionally biased region" description="Basic residues" evidence="1">
    <location>
        <begin position="1"/>
        <end position="30"/>
    </location>
</feature>